<reference evidence="9" key="2">
    <citation type="journal article" date="2021" name="PeerJ">
        <title>Extensive microbial diversity within the chicken gut microbiome revealed by metagenomics and culture.</title>
        <authorList>
            <person name="Gilroy R."/>
            <person name="Ravi A."/>
            <person name="Getino M."/>
            <person name="Pursley I."/>
            <person name="Horton D.L."/>
            <person name="Alikhan N.F."/>
            <person name="Baker D."/>
            <person name="Gharbi K."/>
            <person name="Hall N."/>
            <person name="Watson M."/>
            <person name="Adriaenssens E.M."/>
            <person name="Foster-Nyarko E."/>
            <person name="Jarju S."/>
            <person name="Secka A."/>
            <person name="Antonio M."/>
            <person name="Oren A."/>
            <person name="Chaudhuri R.R."/>
            <person name="La Ragione R."/>
            <person name="Hildebrand F."/>
            <person name="Pallen M.J."/>
        </authorList>
    </citation>
    <scope>NUCLEOTIDE SEQUENCE</scope>
    <source>
        <strain evidence="9">ChiW16-3235</strain>
    </source>
</reference>
<evidence type="ECO:0000256" key="3">
    <source>
        <dbReference type="ARBA" id="ARBA00022475"/>
    </source>
</evidence>
<feature type="transmembrane region" description="Helical" evidence="7">
    <location>
        <begin position="285"/>
        <end position="303"/>
    </location>
</feature>
<evidence type="ECO:0000313" key="10">
    <source>
        <dbReference type="Proteomes" id="UP000823913"/>
    </source>
</evidence>
<dbReference type="EMBL" id="DVHK01000086">
    <property type="protein sequence ID" value="HIR67215.1"/>
    <property type="molecule type" value="Genomic_DNA"/>
</dbReference>
<dbReference type="GO" id="GO:0005886">
    <property type="term" value="C:plasma membrane"/>
    <property type="evidence" value="ECO:0007669"/>
    <property type="project" value="UniProtKB-SubCell"/>
</dbReference>
<feature type="transmembrane region" description="Helical" evidence="7">
    <location>
        <begin position="353"/>
        <end position="373"/>
    </location>
</feature>
<keyword evidence="6 7" id="KW-0472">Membrane</keyword>
<evidence type="ECO:0000259" key="8">
    <source>
        <dbReference type="Pfam" id="PF03600"/>
    </source>
</evidence>
<dbReference type="InterPro" id="IPR004680">
    <property type="entry name" value="Cit_transptr-like_dom"/>
</dbReference>
<evidence type="ECO:0000256" key="1">
    <source>
        <dbReference type="ARBA" id="ARBA00004651"/>
    </source>
</evidence>
<keyword evidence="5 7" id="KW-1133">Transmembrane helix</keyword>
<feature type="transmembrane region" description="Helical" evidence="7">
    <location>
        <begin position="83"/>
        <end position="111"/>
    </location>
</feature>
<feature type="transmembrane region" description="Helical" evidence="7">
    <location>
        <begin position="123"/>
        <end position="142"/>
    </location>
</feature>
<keyword evidence="2" id="KW-0813">Transport</keyword>
<feature type="transmembrane region" description="Helical" evidence="7">
    <location>
        <begin position="205"/>
        <end position="238"/>
    </location>
</feature>
<keyword evidence="4 7" id="KW-0812">Transmembrane</keyword>
<feature type="domain" description="Citrate transporter-like" evidence="8">
    <location>
        <begin position="19"/>
        <end position="303"/>
    </location>
</feature>
<evidence type="ECO:0000313" key="9">
    <source>
        <dbReference type="EMBL" id="HIR67215.1"/>
    </source>
</evidence>
<evidence type="ECO:0000256" key="6">
    <source>
        <dbReference type="ARBA" id="ARBA00023136"/>
    </source>
</evidence>
<feature type="transmembrane region" description="Helical" evidence="7">
    <location>
        <begin position="310"/>
        <end position="333"/>
    </location>
</feature>
<protein>
    <submittedName>
        <fullName evidence="9">Citrate transporter</fullName>
    </submittedName>
</protein>
<dbReference type="AlphaFoldDB" id="A0A9D1E6J8"/>
<comment type="subcellular location">
    <subcellularLocation>
        <location evidence="1">Cell membrane</location>
        <topology evidence="1">Multi-pass membrane protein</topology>
    </subcellularLocation>
</comment>
<keyword evidence="3" id="KW-1003">Cell membrane</keyword>
<organism evidence="9 10">
    <name type="scientific">Candidatus Coproplasma avicola</name>
    <dbReference type="NCBI Taxonomy" id="2840744"/>
    <lineage>
        <taxon>Bacteria</taxon>
        <taxon>Bacillati</taxon>
        <taxon>Bacillota</taxon>
        <taxon>Clostridia</taxon>
        <taxon>Eubacteriales</taxon>
        <taxon>Candidatus Coproplasma</taxon>
    </lineage>
</organism>
<dbReference type="Pfam" id="PF03600">
    <property type="entry name" value="CitMHS"/>
    <property type="match status" value="1"/>
</dbReference>
<dbReference type="Proteomes" id="UP000823913">
    <property type="component" value="Unassembled WGS sequence"/>
</dbReference>
<feature type="transmembrane region" description="Helical" evidence="7">
    <location>
        <begin position="163"/>
        <end position="185"/>
    </location>
</feature>
<accession>A0A9D1E6J8</accession>
<reference evidence="9" key="1">
    <citation type="submission" date="2020-10" db="EMBL/GenBank/DDBJ databases">
        <authorList>
            <person name="Gilroy R."/>
        </authorList>
    </citation>
    <scope>NUCLEOTIDE SEQUENCE</scope>
    <source>
        <strain evidence="9">ChiW16-3235</strain>
    </source>
</reference>
<evidence type="ECO:0000256" key="7">
    <source>
        <dbReference type="SAM" id="Phobius"/>
    </source>
</evidence>
<gene>
    <name evidence="9" type="ORF">IAB94_04085</name>
</gene>
<dbReference type="PANTHER" id="PTHR43302:SF5">
    <property type="entry name" value="TRANSPORTER ARSB-RELATED"/>
    <property type="match status" value="1"/>
</dbReference>
<name>A0A9D1E6J8_9FIRM</name>
<dbReference type="PANTHER" id="PTHR43302">
    <property type="entry name" value="TRANSPORTER ARSB-RELATED"/>
    <property type="match status" value="1"/>
</dbReference>
<evidence type="ECO:0000256" key="2">
    <source>
        <dbReference type="ARBA" id="ARBA00022448"/>
    </source>
</evidence>
<feature type="transmembrane region" description="Helical" evidence="7">
    <location>
        <begin position="48"/>
        <end position="71"/>
    </location>
</feature>
<sequence length="374" mass="40173">MKKVLGAVARFAKKEAVLCIAILLAVVSAFIVPPSAQYLDYIDWDTIALLFALMAVMKGFQRAGLFSFLANKLLKRADSSRKIMAVLVFAPFFFSMVVTNDVSLITFVPFALIVLKSAGLERLVIPTVVLQTLAANLGSMLTPIGNPQNLYLFNSSGMSFGQLVLIMLPYVALSGAGLLAALFFFKSAPVQGVEVNSSLGSAFSLGWPAAFFAVCLLGLFNVIPTLIIAAAVLVFLLIVDRKTLCAVDYSLLGTFVALFIFIGNIGNIPAFRDFLSSVIHGHEELVAVLASQVMSNVPAALLLSGFSSEWGALIVGCNIGGLGTLIASMASLISYKFVARDYPGWRLKYLLQFTVYNVCFLALLICLSVALSYL</sequence>
<dbReference type="GO" id="GO:0055085">
    <property type="term" value="P:transmembrane transport"/>
    <property type="evidence" value="ECO:0007669"/>
    <property type="project" value="InterPro"/>
</dbReference>
<evidence type="ECO:0000256" key="4">
    <source>
        <dbReference type="ARBA" id="ARBA00022692"/>
    </source>
</evidence>
<proteinExistence type="predicted"/>
<feature type="transmembrane region" description="Helical" evidence="7">
    <location>
        <begin position="245"/>
        <end position="265"/>
    </location>
</feature>
<comment type="caution">
    <text evidence="9">The sequence shown here is derived from an EMBL/GenBank/DDBJ whole genome shotgun (WGS) entry which is preliminary data.</text>
</comment>
<evidence type="ECO:0000256" key="5">
    <source>
        <dbReference type="ARBA" id="ARBA00022989"/>
    </source>
</evidence>